<keyword evidence="2" id="KW-1185">Reference proteome</keyword>
<dbReference type="PROSITE" id="PS51257">
    <property type="entry name" value="PROKAR_LIPOPROTEIN"/>
    <property type="match status" value="1"/>
</dbReference>
<protein>
    <submittedName>
        <fullName evidence="1">Uncharacterized protein</fullName>
    </submittedName>
</protein>
<reference evidence="2" key="1">
    <citation type="submission" date="2017-02" db="EMBL/GenBank/DDBJ databases">
        <authorList>
            <person name="Varghese N."/>
            <person name="Submissions S."/>
        </authorList>
    </citation>
    <scope>NUCLEOTIDE SEQUENCE [LARGE SCALE GENOMIC DNA]</scope>
    <source>
        <strain evidence="2">R11H</strain>
    </source>
</reference>
<dbReference type="EMBL" id="FUYP01000007">
    <property type="protein sequence ID" value="SKB49999.1"/>
    <property type="molecule type" value="Genomic_DNA"/>
</dbReference>
<proteinExistence type="predicted"/>
<name>A0A1T5BS90_9SPHN</name>
<gene>
    <name evidence="1" type="ORF">SAMN06295937_100793</name>
</gene>
<evidence type="ECO:0000313" key="2">
    <source>
        <dbReference type="Proteomes" id="UP000190044"/>
    </source>
</evidence>
<accession>A0A1T5BS90</accession>
<dbReference type="AlphaFoldDB" id="A0A1T5BS90"/>
<organism evidence="1 2">
    <name type="scientific">Sphingopyxis flava</name>
    <dbReference type="NCBI Taxonomy" id="1507287"/>
    <lineage>
        <taxon>Bacteria</taxon>
        <taxon>Pseudomonadati</taxon>
        <taxon>Pseudomonadota</taxon>
        <taxon>Alphaproteobacteria</taxon>
        <taxon>Sphingomonadales</taxon>
        <taxon>Sphingomonadaceae</taxon>
        <taxon>Sphingopyxis</taxon>
    </lineage>
</organism>
<evidence type="ECO:0000313" key="1">
    <source>
        <dbReference type="EMBL" id="SKB49999.1"/>
    </source>
</evidence>
<sequence>MDFQTAKRAILAAAASCGCSVVEAGSITISPGPCHGGRIALASVRGADGREILRVYTDDDVRALVASQPIAAEFAANVRRSLAAA</sequence>
<dbReference type="Proteomes" id="UP000190044">
    <property type="component" value="Unassembled WGS sequence"/>
</dbReference>